<keyword evidence="5" id="KW-1185">Reference proteome</keyword>
<dbReference type="InterPro" id="IPR023346">
    <property type="entry name" value="Lysozyme-like_dom_sf"/>
</dbReference>
<gene>
    <name evidence="4" type="ordered locus">Mmol_1308</name>
</gene>
<dbReference type="SUPFAM" id="SSF53955">
    <property type="entry name" value="Lysozyme-like"/>
    <property type="match status" value="1"/>
</dbReference>
<feature type="domain" description="LysM" evidence="3">
    <location>
        <begin position="476"/>
        <end position="519"/>
    </location>
</feature>
<dbReference type="CAZy" id="GH23">
    <property type="family name" value="Glycoside Hydrolase Family 23"/>
</dbReference>
<dbReference type="Gene3D" id="1.10.530.10">
    <property type="match status" value="1"/>
</dbReference>
<dbReference type="InterPro" id="IPR008258">
    <property type="entry name" value="Transglycosylase_SLT_dom_1"/>
</dbReference>
<reference evidence="4 5" key="2">
    <citation type="journal article" date="2011" name="J. Bacteriol.">
        <title>Genomes of three methylotrophs from a single niche uncover genetic and metabolic divergence of Methylophilaceae.</title>
        <authorList>
            <person name="Lapidus A."/>
            <person name="Clum A."/>
            <person name="Labutti K."/>
            <person name="Kaluzhnaya M.G."/>
            <person name="Lim S."/>
            <person name="Beck D.A."/>
            <person name="Glavina Del Rio T."/>
            <person name="Nolan M."/>
            <person name="Mavromatis K."/>
            <person name="Huntemann M."/>
            <person name="Lucas S."/>
            <person name="Lidstrom M.E."/>
            <person name="Ivanova N."/>
            <person name="Chistoserdova L."/>
        </authorList>
    </citation>
    <scope>NUCLEOTIDE SEQUENCE [LARGE SCALE GENOMIC DNA]</scope>
    <source>
        <strain evidence="5">JLW8 / ATCC BAA-1282 / DSM 17540</strain>
    </source>
</reference>
<dbReference type="CDD" id="cd00118">
    <property type="entry name" value="LysM"/>
    <property type="match status" value="2"/>
</dbReference>
<dbReference type="GO" id="GO:0016020">
    <property type="term" value="C:membrane"/>
    <property type="evidence" value="ECO:0007669"/>
    <property type="project" value="InterPro"/>
</dbReference>
<dbReference type="Proteomes" id="UP000002742">
    <property type="component" value="Chromosome"/>
</dbReference>
<dbReference type="PROSITE" id="PS51782">
    <property type="entry name" value="LYSM"/>
    <property type="match status" value="3"/>
</dbReference>
<dbReference type="PANTHER" id="PTHR33734">
    <property type="entry name" value="LYSM DOMAIN-CONTAINING GPI-ANCHORED PROTEIN 2"/>
    <property type="match status" value="1"/>
</dbReference>
<dbReference type="STRING" id="583345.Mmol_1308"/>
<dbReference type="CAZy" id="CBM50">
    <property type="family name" value="Carbohydrate-Binding Module Family 50"/>
</dbReference>
<dbReference type="PANTHER" id="PTHR33734:SF22">
    <property type="entry name" value="MEMBRANE-BOUND LYTIC MUREIN TRANSGLYCOSYLASE D"/>
    <property type="match status" value="1"/>
</dbReference>
<comment type="similarity">
    <text evidence="1">Belongs to the transglycosylase Slt family.</text>
</comment>
<name>C6WWB5_METML</name>
<dbReference type="SMART" id="SM00257">
    <property type="entry name" value="LysM"/>
    <property type="match status" value="3"/>
</dbReference>
<feature type="compositionally biased region" description="Basic and acidic residues" evidence="2">
    <location>
        <begin position="74"/>
        <end position="84"/>
    </location>
</feature>
<evidence type="ECO:0000313" key="5">
    <source>
        <dbReference type="Proteomes" id="UP000002742"/>
    </source>
</evidence>
<dbReference type="Gene3D" id="3.10.350.10">
    <property type="entry name" value="LysM domain"/>
    <property type="match status" value="3"/>
</dbReference>
<feature type="domain" description="LysM" evidence="3">
    <location>
        <begin position="550"/>
        <end position="593"/>
    </location>
</feature>
<proteinExistence type="inferred from homology"/>
<dbReference type="CDD" id="cd16894">
    <property type="entry name" value="MltD-like"/>
    <property type="match status" value="1"/>
</dbReference>
<dbReference type="InterPro" id="IPR036779">
    <property type="entry name" value="LysM_dom_sf"/>
</dbReference>
<feature type="domain" description="LysM" evidence="3">
    <location>
        <begin position="402"/>
        <end position="446"/>
    </location>
</feature>
<accession>C6WWB5</accession>
<dbReference type="OrthoDB" id="9815002at2"/>
<evidence type="ECO:0000256" key="2">
    <source>
        <dbReference type="SAM" id="MobiDB-lite"/>
    </source>
</evidence>
<evidence type="ECO:0000259" key="3">
    <source>
        <dbReference type="PROSITE" id="PS51782"/>
    </source>
</evidence>
<dbReference type="HOGENOM" id="CLU_009520_1_5_4"/>
<dbReference type="EMBL" id="CP001672">
    <property type="protein sequence ID" value="ACT48214.1"/>
    <property type="molecule type" value="Genomic_DNA"/>
</dbReference>
<protein>
    <submittedName>
        <fullName evidence="4">Lytic transglycosylase catalytic</fullName>
    </submittedName>
</protein>
<dbReference type="GO" id="GO:0000270">
    <property type="term" value="P:peptidoglycan metabolic process"/>
    <property type="evidence" value="ECO:0007669"/>
    <property type="project" value="InterPro"/>
</dbReference>
<dbReference type="eggNOG" id="COG1388">
    <property type="taxonomic scope" value="Bacteria"/>
</dbReference>
<dbReference type="Pfam" id="PF01476">
    <property type="entry name" value="LysM"/>
    <property type="match status" value="3"/>
</dbReference>
<dbReference type="GO" id="GO:0008932">
    <property type="term" value="F:lytic endotransglycosylase activity"/>
    <property type="evidence" value="ECO:0007669"/>
    <property type="project" value="TreeGrafter"/>
</dbReference>
<reference evidence="5" key="1">
    <citation type="submission" date="2009-07" db="EMBL/GenBank/DDBJ databases">
        <title>Complete sequence of Methylotenera mobilis JLW8.</title>
        <authorList>
            <consortium name="US DOE Joint Genome Institute"/>
            <person name="Lucas S."/>
            <person name="Copeland A."/>
            <person name="Lapidus A."/>
            <person name="Glavina del Rio T."/>
            <person name="Tice H."/>
            <person name="Bruce D."/>
            <person name="Goodwin L."/>
            <person name="Pitluck S."/>
            <person name="LaButti K.M."/>
            <person name="Clum A."/>
            <person name="Larimer F."/>
            <person name="Land M."/>
            <person name="Hauser L."/>
            <person name="Kyrpides N."/>
            <person name="Mikhailova N."/>
            <person name="Kayluzhnaya M."/>
            <person name="Chistoserdova L."/>
        </authorList>
    </citation>
    <scope>NUCLEOTIDE SEQUENCE [LARGE SCALE GENOMIC DNA]</scope>
    <source>
        <strain evidence="5">JLW8 / ATCC BAA-1282 / DSM 17540</strain>
    </source>
</reference>
<dbReference type="PROSITE" id="PS00922">
    <property type="entry name" value="TRANSGLYCOSYLASE"/>
    <property type="match status" value="1"/>
</dbReference>
<feature type="region of interest" description="Disordered" evidence="2">
    <location>
        <begin position="74"/>
        <end position="129"/>
    </location>
</feature>
<dbReference type="KEGG" id="mmb:Mmol_1308"/>
<feature type="compositionally biased region" description="Polar residues" evidence="2">
    <location>
        <begin position="110"/>
        <end position="126"/>
    </location>
</feature>
<dbReference type="eggNOG" id="COG0741">
    <property type="taxonomic scope" value="Bacteria"/>
</dbReference>
<dbReference type="AlphaFoldDB" id="C6WWB5"/>
<dbReference type="InterPro" id="IPR018392">
    <property type="entry name" value="LysM"/>
</dbReference>
<sequence length="594" mass="65978">MGIQFFLRIGQSIQTPAQNTVNFVRTFHATLFISLASAGVLFSPALQAETNTISNVAGDEIIIFSDDSFKPAIRDLGSKPEASKDLQSQKSTRGGRLADSFEINIKDNKTNAGSETNTANSDQSNPQHDDLWQRIKNGYAMPESTSALTTKHEEWYSSRPDYVQRMVERSQRYLFHIVEEVEKRGMPTEIALLPMIESAYNPKAYSKSSASGIWQFIPSTGKHFGLKQNWWVDNRRNITMATDAALTYLQKLHAMFGAWDLALAAYNAGEGTVGRAIERNRKLGLPTDYESLNLSDETKNYVPKLQAVKNLMTDPGNYGLKIPTIANTPYFAKVSAPARIDTHLVAKLAEINHEEFLALNPSYDRPLINSDNGNLELLLPIMAAQTFRTNLANYEKPLVNWQTYQAKRGESMDKIANKFGMNLAQLRDVNDLSAQAKMKKSTTILVPKADGNDDAPLTVIEEPAVEKETAPQEQTITHKVKKGEVMQSIAKYYGVSVKQILAANALRNGKLKTGQILNINVSSAKEAADAKKSANKSKPLDKSKSVEKKQTYIVKRGDTLHSIADKFDVAVVDLKRWNKKSSAHIKPGAKLIIQ</sequence>
<dbReference type="Pfam" id="PF01464">
    <property type="entry name" value="SLT"/>
    <property type="match status" value="1"/>
</dbReference>
<organism evidence="4 5">
    <name type="scientific">Methylotenera mobilis (strain JLW8 / ATCC BAA-1282 / DSM 17540)</name>
    <dbReference type="NCBI Taxonomy" id="583345"/>
    <lineage>
        <taxon>Bacteria</taxon>
        <taxon>Pseudomonadati</taxon>
        <taxon>Pseudomonadota</taxon>
        <taxon>Betaproteobacteria</taxon>
        <taxon>Nitrosomonadales</taxon>
        <taxon>Methylophilaceae</taxon>
        <taxon>Methylotenera</taxon>
    </lineage>
</organism>
<dbReference type="InterPro" id="IPR000189">
    <property type="entry name" value="Transglyc_AS"/>
</dbReference>
<evidence type="ECO:0000313" key="4">
    <source>
        <dbReference type="EMBL" id="ACT48214.1"/>
    </source>
</evidence>
<evidence type="ECO:0000256" key="1">
    <source>
        <dbReference type="ARBA" id="ARBA00007734"/>
    </source>
</evidence>
<dbReference type="SUPFAM" id="SSF54106">
    <property type="entry name" value="LysM domain"/>
    <property type="match status" value="3"/>
</dbReference>